<dbReference type="InterPro" id="IPR036394">
    <property type="entry name" value="Ribosomal_uL22_sf"/>
</dbReference>
<dbReference type="EMBL" id="KT006968">
    <property type="protein sequence ID" value="AKQ01493.1"/>
    <property type="molecule type" value="Genomic_DNA"/>
</dbReference>
<evidence type="ECO:0000256" key="10">
    <source>
        <dbReference type="RuleBase" id="RU004008"/>
    </source>
</evidence>
<dbReference type="Gene3D" id="3.90.470.10">
    <property type="entry name" value="Ribosomal protein L22/L17"/>
    <property type="match status" value="1"/>
</dbReference>
<evidence type="ECO:0000256" key="4">
    <source>
        <dbReference type="ARBA" id="ARBA00022980"/>
    </source>
</evidence>
<dbReference type="InterPro" id="IPR005727">
    <property type="entry name" value="Ribosomal_uL22_bac/chlpt-type"/>
</dbReference>
<dbReference type="PANTHER" id="PTHR13501">
    <property type="entry name" value="CHLOROPLAST 50S RIBOSOMAL PROTEIN L22-RELATED"/>
    <property type="match status" value="1"/>
</dbReference>
<dbReference type="PANTHER" id="PTHR13501:SF8">
    <property type="entry name" value="LARGE RIBOSOMAL SUBUNIT PROTEIN UL22M"/>
    <property type="match status" value="1"/>
</dbReference>
<dbReference type="PROSITE" id="PS00464">
    <property type="entry name" value="RIBOSOMAL_L22"/>
    <property type="match status" value="1"/>
</dbReference>
<evidence type="ECO:0000256" key="8">
    <source>
        <dbReference type="RuleBase" id="RU004005"/>
    </source>
</evidence>
<reference evidence="11" key="1">
    <citation type="journal article" date="2015" name="ISME J.">
        <title>Aquifer environment selects for microbial species cohorts in sediment and groundwater.</title>
        <authorList>
            <person name="Hug L.A."/>
            <person name="Thomas B.C."/>
            <person name="Brown C.T."/>
            <person name="Frischkorn K.R."/>
            <person name="Williams K.H."/>
            <person name="Tringe S.G."/>
            <person name="Banfield J.F."/>
        </authorList>
    </citation>
    <scope>NUCLEOTIDE SEQUENCE</scope>
</reference>
<keyword evidence="5 7" id="KW-0687">Ribonucleoprotein</keyword>
<dbReference type="SUPFAM" id="SSF54843">
    <property type="entry name" value="Ribosomal protein L22"/>
    <property type="match status" value="1"/>
</dbReference>
<dbReference type="Pfam" id="PF00237">
    <property type="entry name" value="Ribosomal_L22"/>
    <property type="match status" value="1"/>
</dbReference>
<comment type="similarity">
    <text evidence="1 7 8">Belongs to the universal ribosomal protein uL22 family.</text>
</comment>
<sequence length="123" mass="13540">MKTEATARYIRVPASKARLVLDHIRGKSVGEALATLQLAPKAAARLIEKVLRSAIANAEHNHQVRNLDDLRVVKAIADGGPSMKRVSPRAMGRAFFIKHRTSHLTIELSDETPRAESRRAGAR</sequence>
<proteinExistence type="inferred from homology"/>
<name>A0A0H4T1L8_9BACT</name>
<organism evidence="11">
    <name type="scientific">uncultured bacterium Rifle_16ft_4_minimus_19379</name>
    <dbReference type="NCBI Taxonomy" id="1665154"/>
    <lineage>
        <taxon>Bacteria</taxon>
        <taxon>environmental samples</taxon>
    </lineage>
</organism>
<protein>
    <recommendedName>
        <fullName evidence="6 7">Large ribosomal subunit protein uL22</fullName>
    </recommendedName>
</protein>
<evidence type="ECO:0000256" key="9">
    <source>
        <dbReference type="RuleBase" id="RU004006"/>
    </source>
</evidence>
<gene>
    <name evidence="7 11" type="primary">rplV</name>
</gene>
<evidence type="ECO:0000256" key="6">
    <source>
        <dbReference type="ARBA" id="ARBA00035207"/>
    </source>
</evidence>
<evidence type="ECO:0000313" key="11">
    <source>
        <dbReference type="EMBL" id="AKQ01493.1"/>
    </source>
</evidence>
<keyword evidence="2 7" id="KW-0699">rRNA-binding</keyword>
<keyword evidence="4 7" id="KW-0689">Ribosomal protein</keyword>
<comment type="function">
    <text evidence="7 10">This protein binds specifically to 23S rRNA; its binding is stimulated by other ribosomal proteins, e.g., L4, L17, and L20. It is important during the early stages of 50S assembly. It makes multiple contacts with different domains of the 23S rRNA in the assembled 50S subunit and ribosome.</text>
</comment>
<evidence type="ECO:0000256" key="5">
    <source>
        <dbReference type="ARBA" id="ARBA00023274"/>
    </source>
</evidence>
<dbReference type="InterPro" id="IPR001063">
    <property type="entry name" value="Ribosomal_uL22"/>
</dbReference>
<dbReference type="CDD" id="cd00336">
    <property type="entry name" value="Ribosomal_L22"/>
    <property type="match status" value="1"/>
</dbReference>
<dbReference type="GO" id="GO:0022625">
    <property type="term" value="C:cytosolic large ribosomal subunit"/>
    <property type="evidence" value="ECO:0007669"/>
    <property type="project" value="TreeGrafter"/>
</dbReference>
<comment type="function">
    <text evidence="7">The globular domain of the protein is located near the polypeptide exit tunnel on the outside of the subunit, while an extended beta-hairpin is found that lines the wall of the exit tunnel in the center of the 70S ribosome.</text>
</comment>
<dbReference type="GO" id="GO:0006412">
    <property type="term" value="P:translation"/>
    <property type="evidence" value="ECO:0007669"/>
    <property type="project" value="UniProtKB-UniRule"/>
</dbReference>
<dbReference type="HAMAP" id="MF_01331_B">
    <property type="entry name" value="Ribosomal_uL22_B"/>
    <property type="match status" value="1"/>
</dbReference>
<dbReference type="InterPro" id="IPR018260">
    <property type="entry name" value="Ribosomal_uL22_CS"/>
</dbReference>
<evidence type="ECO:0000256" key="2">
    <source>
        <dbReference type="ARBA" id="ARBA00022730"/>
    </source>
</evidence>
<dbReference type="NCBIfam" id="TIGR01044">
    <property type="entry name" value="rplV_bact"/>
    <property type="match status" value="1"/>
</dbReference>
<evidence type="ECO:0000256" key="1">
    <source>
        <dbReference type="ARBA" id="ARBA00009451"/>
    </source>
</evidence>
<dbReference type="AlphaFoldDB" id="A0A0H4T1L8"/>
<evidence type="ECO:0000256" key="3">
    <source>
        <dbReference type="ARBA" id="ARBA00022884"/>
    </source>
</evidence>
<evidence type="ECO:0000256" key="7">
    <source>
        <dbReference type="HAMAP-Rule" id="MF_01331"/>
    </source>
</evidence>
<accession>A0A0H4T1L8</accession>
<keyword evidence="3 7" id="KW-0694">RNA-binding</keyword>
<comment type="subunit">
    <text evidence="7 9">Part of the 50S ribosomal subunit.</text>
</comment>
<dbReference type="GO" id="GO:0019843">
    <property type="term" value="F:rRNA binding"/>
    <property type="evidence" value="ECO:0007669"/>
    <property type="project" value="UniProtKB-UniRule"/>
</dbReference>
<dbReference type="GO" id="GO:0003735">
    <property type="term" value="F:structural constituent of ribosome"/>
    <property type="evidence" value="ECO:0007669"/>
    <property type="project" value="InterPro"/>
</dbReference>
<dbReference type="InterPro" id="IPR047867">
    <property type="entry name" value="Ribosomal_uL22_bac/org-type"/>
</dbReference>